<evidence type="ECO:0000256" key="6">
    <source>
        <dbReference type="ARBA" id="ARBA00022692"/>
    </source>
</evidence>
<dbReference type="Gene3D" id="1.10.3720.10">
    <property type="entry name" value="MetI-like"/>
    <property type="match status" value="1"/>
</dbReference>
<dbReference type="SUPFAM" id="SSF161098">
    <property type="entry name" value="MetI-like"/>
    <property type="match status" value="1"/>
</dbReference>
<dbReference type="NCBIfam" id="TIGR00974">
    <property type="entry name" value="3a0107s02c"/>
    <property type="match status" value="1"/>
</dbReference>
<evidence type="ECO:0000256" key="3">
    <source>
        <dbReference type="ARBA" id="ARBA00016864"/>
    </source>
</evidence>
<dbReference type="AlphaFoldDB" id="A0A0D6B2L5"/>
<accession>A0A0D6B2L5</accession>
<feature type="transmembrane region" description="Helical" evidence="9">
    <location>
        <begin position="311"/>
        <end position="333"/>
    </location>
</feature>
<dbReference type="Proteomes" id="UP000064912">
    <property type="component" value="Chromosome"/>
</dbReference>
<sequence>MTDIPVSDARPERAAPARSGSLLTADARTRRRNAAESRFRLYGIVAVGIGLFFLAALLYAIVTNGIGAFQQTGYTLNIEFREDVLDKSGTRDPEALKSVRTFAYSPLLREAMLREIETHGIETPLAKAKVKGFSSPLDKLFSDGARSTLRDMVLADPSLIGQTVKVRILASSRVDGYLKGRVSRESIERDKNLDAVHLDLIDKLRDAGVATKAFNLAFITGPDASDARPEQAGIGVAMLGSFYMMIVVLALALPIGVGASIYLEEFAPQNRITDLIEVNISNLAAVPSIVFGILGLAVFIQVVHLPQSAPLVGGLVLSLMTLPTIIISTRAALKAVPPSIRDAALGVGASKMQAVFHHVLPLAMPGILTGTILGLAQALGETAPLLLIGMVGFVASNYPDGAVAGFMAPNSAMPAQIYEWAKRADPAFYERAWGGIILLLVFLMTMNIIAILLRRRFERRW</sequence>
<evidence type="ECO:0000313" key="12">
    <source>
        <dbReference type="EMBL" id="BAQ69125.1"/>
    </source>
</evidence>
<keyword evidence="5 9" id="KW-1003">Cell membrane</keyword>
<feature type="domain" description="ABC transmembrane type-1" evidence="11">
    <location>
        <begin position="238"/>
        <end position="450"/>
    </location>
</feature>
<dbReference type="KEGG" id="rsu:NHU_01970"/>
<dbReference type="Pfam" id="PF11812">
    <property type="entry name" value="DUF3333"/>
    <property type="match status" value="1"/>
</dbReference>
<reference evidence="12 13" key="1">
    <citation type="submission" date="2015-02" db="EMBL/GenBank/DDBJ databases">
        <title>Genome sequene of Rhodovulum sulfidophilum DSM 2351.</title>
        <authorList>
            <person name="Nagao N."/>
        </authorList>
    </citation>
    <scope>NUCLEOTIDE SEQUENCE [LARGE SCALE GENOMIC DNA]</scope>
    <source>
        <strain evidence="12 13">DSM 2351</strain>
    </source>
</reference>
<feature type="transmembrane region" description="Helical" evidence="9">
    <location>
        <begin position="432"/>
        <end position="453"/>
    </location>
</feature>
<dbReference type="PROSITE" id="PS50928">
    <property type="entry name" value="ABC_TM1"/>
    <property type="match status" value="1"/>
</dbReference>
<evidence type="ECO:0000256" key="1">
    <source>
        <dbReference type="ARBA" id="ARBA00004651"/>
    </source>
</evidence>
<proteinExistence type="inferred from homology"/>
<keyword evidence="7 9" id="KW-1133">Transmembrane helix</keyword>
<dbReference type="CDD" id="cd06261">
    <property type="entry name" value="TM_PBP2"/>
    <property type="match status" value="1"/>
</dbReference>
<gene>
    <name evidence="12" type="ORF">NHU_01970</name>
</gene>
<dbReference type="InterPro" id="IPR000515">
    <property type="entry name" value="MetI-like"/>
</dbReference>
<feature type="transmembrane region" description="Helical" evidence="9">
    <location>
        <begin position="354"/>
        <end position="376"/>
    </location>
</feature>
<evidence type="ECO:0000256" key="10">
    <source>
        <dbReference type="SAM" id="MobiDB-lite"/>
    </source>
</evidence>
<evidence type="ECO:0000256" key="7">
    <source>
        <dbReference type="ARBA" id="ARBA00022989"/>
    </source>
</evidence>
<name>A0A0D6B2L5_RHOSU</name>
<evidence type="ECO:0000256" key="4">
    <source>
        <dbReference type="ARBA" id="ARBA00022448"/>
    </source>
</evidence>
<organism evidence="12 13">
    <name type="scientific">Rhodovulum sulfidophilum</name>
    <name type="common">Rhodobacter sulfidophilus</name>
    <dbReference type="NCBI Taxonomy" id="35806"/>
    <lineage>
        <taxon>Bacteria</taxon>
        <taxon>Pseudomonadati</taxon>
        <taxon>Pseudomonadota</taxon>
        <taxon>Alphaproteobacteria</taxon>
        <taxon>Rhodobacterales</taxon>
        <taxon>Paracoccaceae</taxon>
        <taxon>Rhodovulum</taxon>
    </lineage>
</organism>
<evidence type="ECO:0000313" key="13">
    <source>
        <dbReference type="Proteomes" id="UP000064912"/>
    </source>
</evidence>
<protein>
    <recommendedName>
        <fullName evidence="3 9">Phosphate transport system permease protein PstA</fullName>
    </recommendedName>
</protein>
<evidence type="ECO:0000256" key="5">
    <source>
        <dbReference type="ARBA" id="ARBA00022475"/>
    </source>
</evidence>
<keyword evidence="6 9" id="KW-0812">Transmembrane</keyword>
<dbReference type="GO" id="GO:0005315">
    <property type="term" value="F:phosphate transmembrane transporter activity"/>
    <property type="evidence" value="ECO:0007669"/>
    <property type="project" value="InterPro"/>
</dbReference>
<dbReference type="InterPro" id="IPR005672">
    <property type="entry name" value="Phosphate_PstA"/>
</dbReference>
<feature type="transmembrane region" description="Helical" evidence="9">
    <location>
        <begin position="242"/>
        <end position="263"/>
    </location>
</feature>
<feature type="region of interest" description="Disordered" evidence="10">
    <location>
        <begin position="1"/>
        <end position="22"/>
    </location>
</feature>
<dbReference type="GO" id="GO:0005886">
    <property type="term" value="C:plasma membrane"/>
    <property type="evidence" value="ECO:0007669"/>
    <property type="project" value="UniProtKB-SubCell"/>
</dbReference>
<evidence type="ECO:0000256" key="2">
    <source>
        <dbReference type="ARBA" id="ARBA00007069"/>
    </source>
</evidence>
<dbReference type="PANTHER" id="PTHR43470:SF5">
    <property type="entry name" value="PHOSPHATE TRANSPORT SYSTEM PERMEASE PROTEIN PSTA"/>
    <property type="match status" value="1"/>
</dbReference>
<keyword evidence="8 9" id="KW-0472">Membrane</keyword>
<dbReference type="EMBL" id="AP014800">
    <property type="protein sequence ID" value="BAQ69125.1"/>
    <property type="molecule type" value="Genomic_DNA"/>
</dbReference>
<comment type="subcellular location">
    <subcellularLocation>
        <location evidence="9">Cell inner membrane</location>
        <topology evidence="9">Multi-pass membrane protein</topology>
    </subcellularLocation>
    <subcellularLocation>
        <location evidence="1">Cell membrane</location>
        <topology evidence="1">Multi-pass membrane protein</topology>
    </subcellularLocation>
</comment>
<feature type="transmembrane region" description="Helical" evidence="9">
    <location>
        <begin position="283"/>
        <end position="305"/>
    </location>
</feature>
<dbReference type="InterPro" id="IPR035906">
    <property type="entry name" value="MetI-like_sf"/>
</dbReference>
<dbReference type="Pfam" id="PF00528">
    <property type="entry name" value="BPD_transp_1"/>
    <property type="match status" value="1"/>
</dbReference>
<evidence type="ECO:0000259" key="11">
    <source>
        <dbReference type="PROSITE" id="PS50928"/>
    </source>
</evidence>
<evidence type="ECO:0000256" key="9">
    <source>
        <dbReference type="RuleBase" id="RU363043"/>
    </source>
</evidence>
<evidence type="ECO:0000256" key="8">
    <source>
        <dbReference type="ARBA" id="ARBA00023136"/>
    </source>
</evidence>
<feature type="transmembrane region" description="Helical" evidence="9">
    <location>
        <begin position="39"/>
        <end position="62"/>
    </location>
</feature>
<dbReference type="GO" id="GO:0035435">
    <property type="term" value="P:phosphate ion transmembrane transport"/>
    <property type="evidence" value="ECO:0007669"/>
    <property type="project" value="InterPro"/>
</dbReference>
<comment type="similarity">
    <text evidence="2 9">Belongs to the binding-protein-dependent transport system permease family. CysTW subfamily.</text>
</comment>
<dbReference type="PATRIC" id="fig|35806.4.peg.2029"/>
<dbReference type="eggNOG" id="COG0581">
    <property type="taxonomic scope" value="Bacteria"/>
</dbReference>
<dbReference type="PANTHER" id="PTHR43470">
    <property type="entry name" value="PHOSPHATE TRANSPORT SYSTEM PERMEASE PROTEIN PSTA-RELATED"/>
    <property type="match status" value="1"/>
</dbReference>
<dbReference type="InterPro" id="IPR024573">
    <property type="entry name" value="DUF3333"/>
</dbReference>
<keyword evidence="4" id="KW-0813">Transport</keyword>